<evidence type="ECO:0000259" key="2">
    <source>
        <dbReference type="PROSITE" id="PS51745"/>
    </source>
</evidence>
<feature type="compositionally biased region" description="Low complexity" evidence="1">
    <location>
        <begin position="109"/>
        <end position="119"/>
    </location>
</feature>
<reference evidence="3 4" key="1">
    <citation type="journal article" date="2015" name="Genome Biol. Evol.">
        <title>Phylogenomic analyses indicate that early fungi evolved digesting cell walls of algal ancestors of land plants.</title>
        <authorList>
            <person name="Chang Y."/>
            <person name="Wang S."/>
            <person name="Sekimoto S."/>
            <person name="Aerts A.L."/>
            <person name="Choi C."/>
            <person name="Clum A."/>
            <person name="LaButti K.M."/>
            <person name="Lindquist E.A."/>
            <person name="Yee Ngan C."/>
            <person name="Ohm R.A."/>
            <person name="Salamov A.A."/>
            <person name="Grigoriev I.V."/>
            <person name="Spatafora J.W."/>
            <person name="Berbee M.L."/>
        </authorList>
    </citation>
    <scope>NUCLEOTIDE SEQUENCE [LARGE SCALE GENOMIC DNA]</scope>
    <source>
        <strain evidence="3 4">JEL478</strain>
    </source>
</reference>
<dbReference type="EMBL" id="KQ965766">
    <property type="protein sequence ID" value="KXS14813.1"/>
    <property type="molecule type" value="Genomic_DNA"/>
</dbReference>
<accession>A0A139AEF9</accession>
<gene>
    <name evidence="3" type="ORF">M427DRAFT_57217</name>
</gene>
<feature type="region of interest" description="Disordered" evidence="1">
    <location>
        <begin position="83"/>
        <end position="155"/>
    </location>
</feature>
<evidence type="ECO:0000313" key="3">
    <source>
        <dbReference type="EMBL" id="KXS14813.1"/>
    </source>
</evidence>
<feature type="domain" description="PB1" evidence="2">
    <location>
        <begin position="4"/>
        <end position="87"/>
    </location>
</feature>
<organism evidence="3 4">
    <name type="scientific">Gonapodya prolifera (strain JEL478)</name>
    <name type="common">Monoblepharis prolifera</name>
    <dbReference type="NCBI Taxonomy" id="1344416"/>
    <lineage>
        <taxon>Eukaryota</taxon>
        <taxon>Fungi</taxon>
        <taxon>Fungi incertae sedis</taxon>
        <taxon>Chytridiomycota</taxon>
        <taxon>Chytridiomycota incertae sedis</taxon>
        <taxon>Monoblepharidomycetes</taxon>
        <taxon>Monoblepharidales</taxon>
        <taxon>Gonapodyaceae</taxon>
        <taxon>Gonapodya</taxon>
    </lineage>
</organism>
<evidence type="ECO:0000313" key="4">
    <source>
        <dbReference type="Proteomes" id="UP000070544"/>
    </source>
</evidence>
<protein>
    <recommendedName>
        <fullName evidence="2">PB1 domain-containing protein</fullName>
    </recommendedName>
</protein>
<name>A0A139AEF9_GONPJ</name>
<dbReference type="PROSITE" id="PS51745">
    <property type="entry name" value="PB1"/>
    <property type="match status" value="1"/>
</dbReference>
<feature type="region of interest" description="Disordered" evidence="1">
    <location>
        <begin position="266"/>
        <end position="294"/>
    </location>
</feature>
<sequence>MSRDLLLRLEFVGGHAPVAIRLRHRRMFTGVDSLRKMLESRIPSALKATNFRFVFVAEDGTFRELKEDEDVCEILNQAREVITVKALPQPNESPTDSGTDQTGRPPRPSSHAPHSPVPSGTSTTIPRQTPNPTGRRPSTSPSISPSAPTSSYPITESFRSLPRSITSIEIVPVPVAAEPYDWDVPIRSASLDRSVSRRVRENLLATGLTQAQGTVNRRSVSLKLIRSVDCVQGVGGGGSEEGGGGGADALGATDVADDLAVAVETSHTVSPGPGLSTNSHSAMATSRTRRPGSGFWDHLKRRLIRRSNSFPVSS</sequence>
<feature type="compositionally biased region" description="Polar residues" evidence="1">
    <location>
        <begin position="275"/>
        <end position="286"/>
    </location>
</feature>
<feature type="compositionally biased region" description="Low complexity" evidence="1">
    <location>
        <begin position="130"/>
        <end position="155"/>
    </location>
</feature>
<dbReference type="InterPro" id="IPR053793">
    <property type="entry name" value="PB1-like"/>
</dbReference>
<keyword evidence="4" id="KW-1185">Reference proteome</keyword>
<evidence type="ECO:0000256" key="1">
    <source>
        <dbReference type="SAM" id="MobiDB-lite"/>
    </source>
</evidence>
<dbReference type="Proteomes" id="UP000070544">
    <property type="component" value="Unassembled WGS sequence"/>
</dbReference>
<proteinExistence type="predicted"/>
<feature type="compositionally biased region" description="Polar residues" evidence="1">
    <location>
        <begin position="90"/>
        <end position="102"/>
    </location>
</feature>
<dbReference type="AlphaFoldDB" id="A0A139AEF9"/>